<dbReference type="Proteomes" id="UP001162156">
    <property type="component" value="Unassembled WGS sequence"/>
</dbReference>
<dbReference type="GO" id="GO:0005634">
    <property type="term" value="C:nucleus"/>
    <property type="evidence" value="ECO:0007669"/>
    <property type="project" value="TreeGrafter"/>
</dbReference>
<comment type="caution">
    <text evidence="1">The sequence shown here is derived from an EMBL/GenBank/DDBJ whole genome shotgun (WGS) entry which is preliminary data.</text>
</comment>
<dbReference type="SUPFAM" id="SSF53098">
    <property type="entry name" value="Ribonuclease H-like"/>
    <property type="match status" value="1"/>
</dbReference>
<evidence type="ECO:0000313" key="1">
    <source>
        <dbReference type="EMBL" id="KAJ8971935.1"/>
    </source>
</evidence>
<protein>
    <recommendedName>
        <fullName evidence="3">DUF659 domain-containing protein</fullName>
    </recommendedName>
</protein>
<accession>A0AAV8ZY25</accession>
<dbReference type="InterPro" id="IPR052717">
    <property type="entry name" value="Vacuolar_transposase_reg"/>
</dbReference>
<proteinExistence type="predicted"/>
<name>A0AAV8ZY25_9CUCU</name>
<gene>
    <name evidence="1" type="ORF">NQ314_000468</name>
</gene>
<keyword evidence="2" id="KW-1185">Reference proteome</keyword>
<dbReference type="AlphaFoldDB" id="A0AAV8ZY25"/>
<reference evidence="1" key="1">
    <citation type="journal article" date="2023" name="Insect Mol. Biol.">
        <title>Genome sequencing provides insights into the evolution of gene families encoding plant cell wall-degrading enzymes in longhorned beetles.</title>
        <authorList>
            <person name="Shin N.R."/>
            <person name="Okamura Y."/>
            <person name="Kirsch R."/>
            <person name="Pauchet Y."/>
        </authorList>
    </citation>
    <scope>NUCLEOTIDE SEQUENCE</scope>
    <source>
        <strain evidence="1">RBIC_L_NR</strain>
    </source>
</reference>
<evidence type="ECO:0000313" key="2">
    <source>
        <dbReference type="Proteomes" id="UP001162156"/>
    </source>
</evidence>
<organism evidence="1 2">
    <name type="scientific">Rhamnusium bicolor</name>
    <dbReference type="NCBI Taxonomy" id="1586634"/>
    <lineage>
        <taxon>Eukaryota</taxon>
        <taxon>Metazoa</taxon>
        <taxon>Ecdysozoa</taxon>
        <taxon>Arthropoda</taxon>
        <taxon>Hexapoda</taxon>
        <taxon>Insecta</taxon>
        <taxon>Pterygota</taxon>
        <taxon>Neoptera</taxon>
        <taxon>Endopterygota</taxon>
        <taxon>Coleoptera</taxon>
        <taxon>Polyphaga</taxon>
        <taxon>Cucujiformia</taxon>
        <taxon>Chrysomeloidea</taxon>
        <taxon>Cerambycidae</taxon>
        <taxon>Lepturinae</taxon>
        <taxon>Rhagiini</taxon>
        <taxon>Rhamnusium</taxon>
    </lineage>
</organism>
<dbReference type="EMBL" id="JANEYF010000142">
    <property type="protein sequence ID" value="KAJ8971935.1"/>
    <property type="molecule type" value="Genomic_DNA"/>
</dbReference>
<dbReference type="PANTHER" id="PTHR46169:SF29">
    <property type="entry name" value="DNA REPLICATION-RELATED ELEMENT FACTOR, ISOFORM A"/>
    <property type="match status" value="1"/>
</dbReference>
<sequence>MYNESASRLKAILYDIKHVSVTTDIWSSDSNVANLTLTCHFIHGNELNARVLSTKELTSSHTGENIAATITTILSEWNIFDKIVTIVSDNGINIKNAINEYIYKYHHPCVAHTLNLTNGISNFKSKQDVATRWNSYLLTKEILLETKDPLSIVVINLPKAPEFLDALEWTILRDSVPILKPIELLTSVLSGEKYPIMSLVIPLIRGIQHNLKSIHPQAEEEKHYGKMYLISSVGDLDLSS</sequence>
<dbReference type="PANTHER" id="PTHR46169">
    <property type="entry name" value="DNA REPLICATION-RELATED ELEMENT FACTOR, ISOFORM A"/>
    <property type="match status" value="1"/>
</dbReference>
<dbReference type="InterPro" id="IPR012337">
    <property type="entry name" value="RNaseH-like_sf"/>
</dbReference>
<evidence type="ECO:0008006" key="3">
    <source>
        <dbReference type="Google" id="ProtNLM"/>
    </source>
</evidence>
<dbReference type="GO" id="GO:0006357">
    <property type="term" value="P:regulation of transcription by RNA polymerase II"/>
    <property type="evidence" value="ECO:0007669"/>
    <property type="project" value="TreeGrafter"/>
</dbReference>